<evidence type="ECO:0000256" key="2">
    <source>
        <dbReference type="ARBA" id="ARBA00022598"/>
    </source>
</evidence>
<dbReference type="NCBIfam" id="NF002204">
    <property type="entry name" value="PRK01077.1"/>
    <property type="match status" value="1"/>
</dbReference>
<feature type="compositionally biased region" description="Pro residues" evidence="7">
    <location>
        <begin position="608"/>
        <end position="625"/>
    </location>
</feature>
<dbReference type="PROSITE" id="PS51274">
    <property type="entry name" value="GATASE_COBBQ"/>
    <property type="match status" value="1"/>
</dbReference>
<evidence type="ECO:0000256" key="1">
    <source>
        <dbReference type="ARBA" id="ARBA00001946"/>
    </source>
</evidence>
<dbReference type="NCBIfam" id="TIGR00379">
    <property type="entry name" value="cobB"/>
    <property type="match status" value="1"/>
</dbReference>
<evidence type="ECO:0000259" key="8">
    <source>
        <dbReference type="Pfam" id="PF01656"/>
    </source>
</evidence>
<evidence type="ECO:0000256" key="6">
    <source>
        <dbReference type="ARBA" id="ARBA00022962"/>
    </source>
</evidence>
<dbReference type="SUPFAM" id="SSF52540">
    <property type="entry name" value="P-loop containing nucleoside triphosphate hydrolases"/>
    <property type="match status" value="1"/>
</dbReference>
<sequence>MITAQPRLVVSAPSSGHGKTAIAVGLLAAMAARGVPTAGFKVGPDHTDAAYLGLAAGRPGRNLDPRLVGAQRIAPLFGHGASGAQLSVIEGAMGLFDSLTGQPEIDGTAAVAATLRAPVALVVDVAAMGHSLAALVHGFRMFDEMVHLGGVILNRVASPRHEQMLRSALDDIGMPVLGALRRGDLPNVLPSRAHGLVPVAHRTVEAGRAVRRLGEAVASSLDLDRLMALANSAPPLPGPLWTPAEAGEPAEVRPVVALAGGPGAPYTYVETAELLTAVGAEVVVVDPLRDESLPPGTRALIVGSGLPEGYAEELSANRRLCADVANFAREGWPVVAEGVALPWLGRDLDGRPMCGVLDITGITGEQTVAGYREATAPGTSVLAPAGARITGYKQHRALVTPRAGAAPAWTWSGGNPEGFVWRQVHASQLGLHWAAAPEIAKRLVAAAVAGPMTASGQGPQMPAPQMSGPQMSGPHPAGPMAAPVPRVSEGLAQPVPMPMSASLSAQGGAQQGGPGQGIPGPGPVPAGEFGPGPGDAGEFGPGPGPGHAGEFGPGPGHAREFFPGPGHAGDYGPGVTPASDHGSPPAGISGEGAGMPPADPGQTTGPLPGMPHPNGPMPGMAPPNGPALGPAPANGPMPPPNGPVPPRPGSGMPNAGPVHGNPGTSPGPDGTPDNRPTSDIPIPS</sequence>
<dbReference type="PANTHER" id="PTHR43873">
    <property type="entry name" value="COBYRINATE A,C-DIAMIDE SYNTHASE"/>
    <property type="match status" value="1"/>
</dbReference>
<reference evidence="10 11" key="1">
    <citation type="submission" date="2020-08" db="EMBL/GenBank/DDBJ databases">
        <title>Whole genome shotgun sequence of Actinoplanes ianthinogenes NBRC 13996.</title>
        <authorList>
            <person name="Komaki H."/>
            <person name="Tamura T."/>
        </authorList>
    </citation>
    <scope>NUCLEOTIDE SEQUENCE [LARGE SCALE GENOMIC DNA]</scope>
    <source>
        <strain evidence="10 11">NBRC 13996</strain>
    </source>
</reference>
<feature type="domain" description="CobQ/CobB/MinD/ParA nucleotide binding" evidence="8">
    <location>
        <begin position="9"/>
        <end position="182"/>
    </location>
</feature>
<evidence type="ECO:0000256" key="4">
    <source>
        <dbReference type="ARBA" id="ARBA00022840"/>
    </source>
</evidence>
<feature type="compositionally biased region" description="Gly residues" evidence="7">
    <location>
        <begin position="509"/>
        <end position="519"/>
    </location>
</feature>
<feature type="compositionally biased region" description="Gly residues" evidence="7">
    <location>
        <begin position="529"/>
        <end position="555"/>
    </location>
</feature>
<feature type="compositionally biased region" description="Pro residues" evidence="7">
    <location>
        <begin position="633"/>
        <end position="648"/>
    </location>
</feature>
<name>A0ABM7LZZ4_9ACTN</name>
<keyword evidence="3" id="KW-0547">Nucleotide-binding</keyword>
<organism evidence="10 11">
    <name type="scientific">Actinoplanes ianthinogenes</name>
    <dbReference type="NCBI Taxonomy" id="122358"/>
    <lineage>
        <taxon>Bacteria</taxon>
        <taxon>Bacillati</taxon>
        <taxon>Actinomycetota</taxon>
        <taxon>Actinomycetes</taxon>
        <taxon>Micromonosporales</taxon>
        <taxon>Micromonosporaceae</taxon>
        <taxon>Actinoplanes</taxon>
    </lineage>
</organism>
<feature type="compositionally biased region" description="Low complexity" evidence="7">
    <location>
        <begin position="660"/>
        <end position="674"/>
    </location>
</feature>
<accession>A0ABM7LZZ4</accession>
<keyword evidence="2" id="KW-0436">Ligase</keyword>
<evidence type="ECO:0000259" key="9">
    <source>
        <dbReference type="Pfam" id="PF07685"/>
    </source>
</evidence>
<gene>
    <name evidence="10" type="ORF">Aiant_55140</name>
</gene>
<feature type="region of interest" description="Disordered" evidence="7">
    <location>
        <begin position="452"/>
        <end position="684"/>
    </location>
</feature>
<dbReference type="Pfam" id="PF07685">
    <property type="entry name" value="GATase_3"/>
    <property type="match status" value="1"/>
</dbReference>
<dbReference type="InterPro" id="IPR029062">
    <property type="entry name" value="Class_I_gatase-like"/>
</dbReference>
<keyword evidence="5" id="KW-0460">Magnesium</keyword>
<evidence type="ECO:0000313" key="10">
    <source>
        <dbReference type="EMBL" id="BCJ44857.1"/>
    </source>
</evidence>
<dbReference type="Proteomes" id="UP000676967">
    <property type="component" value="Chromosome"/>
</dbReference>
<evidence type="ECO:0000313" key="11">
    <source>
        <dbReference type="Proteomes" id="UP000676967"/>
    </source>
</evidence>
<comment type="cofactor">
    <cofactor evidence="1">
        <name>Mg(2+)</name>
        <dbReference type="ChEBI" id="CHEBI:18420"/>
    </cofactor>
</comment>
<dbReference type="SUPFAM" id="SSF52317">
    <property type="entry name" value="Class I glutamine amidotransferase-like"/>
    <property type="match status" value="1"/>
</dbReference>
<evidence type="ECO:0000256" key="7">
    <source>
        <dbReference type="SAM" id="MobiDB-lite"/>
    </source>
</evidence>
<keyword evidence="11" id="KW-1185">Reference proteome</keyword>
<dbReference type="InterPro" id="IPR027417">
    <property type="entry name" value="P-loop_NTPase"/>
</dbReference>
<proteinExistence type="predicted"/>
<keyword evidence="6" id="KW-0315">Glutamine amidotransferase</keyword>
<dbReference type="InterPro" id="IPR011698">
    <property type="entry name" value="GATase_3"/>
</dbReference>
<feature type="domain" description="CobB/CobQ-like glutamine amidotransferase" evidence="9">
    <location>
        <begin position="272"/>
        <end position="430"/>
    </location>
</feature>
<dbReference type="InterPro" id="IPR004484">
    <property type="entry name" value="CbiA/CobB_synth"/>
</dbReference>
<protein>
    <recommendedName>
        <fullName evidence="12">Cobyrinic acid a,c-diamide synthase</fullName>
    </recommendedName>
</protein>
<dbReference type="Pfam" id="PF01656">
    <property type="entry name" value="CbiA"/>
    <property type="match status" value="1"/>
</dbReference>
<evidence type="ECO:0000256" key="5">
    <source>
        <dbReference type="ARBA" id="ARBA00022842"/>
    </source>
</evidence>
<evidence type="ECO:0000256" key="3">
    <source>
        <dbReference type="ARBA" id="ARBA00022741"/>
    </source>
</evidence>
<evidence type="ECO:0008006" key="12">
    <source>
        <dbReference type="Google" id="ProtNLM"/>
    </source>
</evidence>
<keyword evidence="4" id="KW-0067">ATP-binding</keyword>
<dbReference type="InterPro" id="IPR002586">
    <property type="entry name" value="CobQ/CobB/MinD/ParA_Nub-bd_dom"/>
</dbReference>
<dbReference type="PANTHER" id="PTHR43873:SF1">
    <property type="entry name" value="COBYRINATE A,C-DIAMIDE SYNTHASE"/>
    <property type="match status" value="1"/>
</dbReference>
<dbReference type="Gene3D" id="3.40.50.300">
    <property type="entry name" value="P-loop containing nucleotide triphosphate hydrolases"/>
    <property type="match status" value="1"/>
</dbReference>
<dbReference type="EMBL" id="AP023356">
    <property type="protein sequence ID" value="BCJ44857.1"/>
    <property type="molecule type" value="Genomic_DNA"/>
</dbReference>